<accession>A0A9P9YFG1</accession>
<evidence type="ECO:0000313" key="2">
    <source>
        <dbReference type="EMBL" id="KAI8035980.1"/>
    </source>
</evidence>
<keyword evidence="3" id="KW-1185">Reference proteome</keyword>
<evidence type="ECO:0000256" key="1">
    <source>
        <dbReference type="SAM" id="Phobius"/>
    </source>
</evidence>
<dbReference type="EMBL" id="JAMKOV010000026">
    <property type="protein sequence ID" value="KAI8035980.1"/>
    <property type="molecule type" value="Genomic_DNA"/>
</dbReference>
<protein>
    <submittedName>
        <fullName evidence="2">Uncharacterized protein</fullName>
    </submittedName>
</protein>
<sequence length="74" mass="8322">MLCLAQDCRVDLSCPWGRGQRPCSAHLFLASFCIKLASGLFPCDPGFHVYLSFQIAGSSVVHFMCVYFPSFFFF</sequence>
<gene>
    <name evidence="2" type="ORF">M5D96_011225</name>
</gene>
<organism evidence="2 3">
    <name type="scientific">Drosophila gunungcola</name>
    <name type="common">fruit fly</name>
    <dbReference type="NCBI Taxonomy" id="103775"/>
    <lineage>
        <taxon>Eukaryota</taxon>
        <taxon>Metazoa</taxon>
        <taxon>Ecdysozoa</taxon>
        <taxon>Arthropoda</taxon>
        <taxon>Hexapoda</taxon>
        <taxon>Insecta</taxon>
        <taxon>Pterygota</taxon>
        <taxon>Neoptera</taxon>
        <taxon>Endopterygota</taxon>
        <taxon>Diptera</taxon>
        <taxon>Brachycera</taxon>
        <taxon>Muscomorpha</taxon>
        <taxon>Ephydroidea</taxon>
        <taxon>Drosophilidae</taxon>
        <taxon>Drosophila</taxon>
        <taxon>Sophophora</taxon>
    </lineage>
</organism>
<keyword evidence="1" id="KW-1133">Transmembrane helix</keyword>
<feature type="transmembrane region" description="Helical" evidence="1">
    <location>
        <begin position="47"/>
        <end position="68"/>
    </location>
</feature>
<dbReference type="AlphaFoldDB" id="A0A9P9YFG1"/>
<reference evidence="2" key="1">
    <citation type="journal article" date="2023" name="Genome Biol. Evol.">
        <title>Long-read-based Genome Assembly of Drosophila gunungcola Reveals Fewer Chemosensory Genes in Flower-breeding Species.</title>
        <authorList>
            <person name="Negi A."/>
            <person name="Liao B.Y."/>
            <person name="Yeh S.D."/>
        </authorList>
    </citation>
    <scope>NUCLEOTIDE SEQUENCE</scope>
    <source>
        <strain evidence="2">Sukarami</strain>
    </source>
</reference>
<keyword evidence="1" id="KW-0812">Transmembrane</keyword>
<keyword evidence="1" id="KW-0472">Membrane</keyword>
<dbReference type="Proteomes" id="UP001059596">
    <property type="component" value="Unassembled WGS sequence"/>
</dbReference>
<evidence type="ECO:0000313" key="3">
    <source>
        <dbReference type="Proteomes" id="UP001059596"/>
    </source>
</evidence>
<name>A0A9P9YFG1_9MUSC</name>
<comment type="caution">
    <text evidence="2">The sequence shown here is derived from an EMBL/GenBank/DDBJ whole genome shotgun (WGS) entry which is preliminary data.</text>
</comment>
<proteinExistence type="predicted"/>